<evidence type="ECO:0000256" key="3">
    <source>
        <dbReference type="ARBA" id="ARBA00022801"/>
    </source>
</evidence>
<evidence type="ECO:0000256" key="2">
    <source>
        <dbReference type="ARBA" id="ARBA00022741"/>
    </source>
</evidence>
<name>A0AAV5P108_CELCE</name>
<evidence type="ECO:0000256" key="5">
    <source>
        <dbReference type="SAM" id="MobiDB-lite"/>
    </source>
</evidence>
<feature type="compositionally biased region" description="Pro residues" evidence="5">
    <location>
        <begin position="72"/>
        <end position="83"/>
    </location>
</feature>
<evidence type="ECO:0000256" key="1">
    <source>
        <dbReference type="ARBA" id="ARBA00005290"/>
    </source>
</evidence>
<dbReference type="GO" id="GO:0005525">
    <property type="term" value="F:GTP binding"/>
    <property type="evidence" value="ECO:0007669"/>
    <property type="project" value="UniProtKB-KW"/>
</dbReference>
<evidence type="ECO:0000313" key="7">
    <source>
        <dbReference type="Proteomes" id="UP001165168"/>
    </source>
</evidence>
<dbReference type="SUPFAM" id="SSF52540">
    <property type="entry name" value="P-loop containing nucleoside triphosphate hydrolases"/>
    <property type="match status" value="1"/>
</dbReference>
<evidence type="ECO:0008006" key="8">
    <source>
        <dbReference type="Google" id="ProtNLM"/>
    </source>
</evidence>
<dbReference type="PANTHER" id="PTHR42708:SF1">
    <property type="entry name" value="GLIDING MOTILITY PROTEIN MGLA"/>
    <property type="match status" value="1"/>
</dbReference>
<evidence type="ECO:0000256" key="4">
    <source>
        <dbReference type="ARBA" id="ARBA00023134"/>
    </source>
</evidence>
<dbReference type="AlphaFoldDB" id="A0AAV5P108"/>
<feature type="compositionally biased region" description="Low complexity" evidence="5">
    <location>
        <begin position="103"/>
        <end position="161"/>
    </location>
</feature>
<sequence length="375" mass="37469">MAFPPSDGSGSGPQAGQPSGASGGAPGGQPALRQTAWAPVSAPVGVPTQAAPATPGQPAAPQQPAAAQPVSPAAPQPAAPQPVAPVATQPAAAPAAPQPVAPAPAAAQPSPAAAQPASAPVAQAAAQPRTAPQPLAAAQPVAPAQQAPAQQAPAQPVAPVQQAAPARPVAAAPVAPPAAAAQPGGAAASRTAPTVVKIVVAGGFAVGKTTFIGSISDVEPLNTEAAMTEHSVGVDDAGGVSDRKTTTTVAMDFGRVSLPGNLWLYLFGTPGQDRFLFMWDDLVRGAIGAVVLVDTDRLEQCFPAIDYFESRNIPFVVGVNCFDGVAKHKLEDVREALQIPPHVPMLYTDARSRAATKQTLIALVQLAMRQLRGAA</sequence>
<dbReference type="PANTHER" id="PTHR42708">
    <property type="entry name" value="ATP/GTP-BINDING PROTEIN-RELATED"/>
    <property type="match status" value="1"/>
</dbReference>
<comment type="similarity">
    <text evidence="1">Belongs to the GPN-loop GTPase family.</text>
</comment>
<dbReference type="InterPro" id="IPR027417">
    <property type="entry name" value="P-loop_NTPase"/>
</dbReference>
<organism evidence="6 7">
    <name type="scientific">Cellulosimicrobium cellulans</name>
    <name type="common">Arthrobacter luteus</name>
    <dbReference type="NCBI Taxonomy" id="1710"/>
    <lineage>
        <taxon>Bacteria</taxon>
        <taxon>Bacillati</taxon>
        <taxon>Actinomycetota</taxon>
        <taxon>Actinomycetes</taxon>
        <taxon>Micrococcales</taxon>
        <taxon>Promicromonosporaceae</taxon>
        <taxon>Cellulosimicrobium</taxon>
    </lineage>
</organism>
<keyword evidence="3" id="KW-0378">Hydrolase</keyword>
<dbReference type="Pfam" id="PF03029">
    <property type="entry name" value="ATP_bind_1"/>
    <property type="match status" value="1"/>
</dbReference>
<keyword evidence="2" id="KW-0547">Nucleotide-binding</keyword>
<dbReference type="CDD" id="cd00882">
    <property type="entry name" value="Ras_like_GTPase"/>
    <property type="match status" value="1"/>
</dbReference>
<gene>
    <name evidence="6" type="ORF">Ccel01_03750</name>
</gene>
<dbReference type="GO" id="GO:0016787">
    <property type="term" value="F:hydrolase activity"/>
    <property type="evidence" value="ECO:0007669"/>
    <property type="project" value="UniProtKB-KW"/>
</dbReference>
<feature type="compositionally biased region" description="Low complexity" evidence="5">
    <location>
        <begin position="84"/>
        <end position="95"/>
    </location>
</feature>
<reference evidence="6" key="1">
    <citation type="submission" date="2023-03" db="EMBL/GenBank/DDBJ databases">
        <title>Cellulosimicrobium cellulans NBRC 103059.</title>
        <authorList>
            <person name="Ichikawa N."/>
            <person name="Sato H."/>
            <person name="Tonouchi N."/>
        </authorList>
    </citation>
    <scope>NUCLEOTIDE SEQUENCE</scope>
    <source>
        <strain evidence="6">NBRC 103059</strain>
    </source>
</reference>
<evidence type="ECO:0000313" key="6">
    <source>
        <dbReference type="EMBL" id="GLY55773.1"/>
    </source>
</evidence>
<feature type="region of interest" description="Disordered" evidence="5">
    <location>
        <begin position="1"/>
        <end position="161"/>
    </location>
</feature>
<dbReference type="EMBL" id="BSTG01000001">
    <property type="protein sequence ID" value="GLY55773.1"/>
    <property type="molecule type" value="Genomic_DNA"/>
</dbReference>
<protein>
    <recommendedName>
        <fullName evidence="8">ATP-binding protein</fullName>
    </recommendedName>
</protein>
<dbReference type="InterPro" id="IPR004130">
    <property type="entry name" value="Gpn"/>
</dbReference>
<dbReference type="InterPro" id="IPR052705">
    <property type="entry name" value="Gliding_Motility_GTPase"/>
</dbReference>
<keyword evidence="4" id="KW-0342">GTP-binding</keyword>
<comment type="caution">
    <text evidence="6">The sequence shown here is derived from an EMBL/GenBank/DDBJ whole genome shotgun (WGS) entry which is preliminary data.</text>
</comment>
<feature type="compositionally biased region" description="Low complexity" evidence="5">
    <location>
        <begin position="42"/>
        <end position="71"/>
    </location>
</feature>
<proteinExistence type="inferred from homology"/>
<accession>A0AAV5P108</accession>
<dbReference type="Gene3D" id="3.40.50.300">
    <property type="entry name" value="P-loop containing nucleotide triphosphate hydrolases"/>
    <property type="match status" value="1"/>
</dbReference>
<dbReference type="Proteomes" id="UP001165168">
    <property type="component" value="Unassembled WGS sequence"/>
</dbReference>